<evidence type="ECO:0008006" key="8">
    <source>
        <dbReference type="Google" id="ProtNLM"/>
    </source>
</evidence>
<evidence type="ECO:0000256" key="3">
    <source>
        <dbReference type="ARBA" id="ARBA00022692"/>
    </source>
</evidence>
<feature type="transmembrane region" description="Helical" evidence="6">
    <location>
        <begin position="180"/>
        <end position="200"/>
    </location>
</feature>
<dbReference type="AlphaFoldDB" id="A0A024UNT6"/>
<feature type="transmembrane region" description="Helical" evidence="6">
    <location>
        <begin position="123"/>
        <end position="141"/>
    </location>
</feature>
<feature type="transmembrane region" description="Helical" evidence="6">
    <location>
        <begin position="153"/>
        <end position="174"/>
    </location>
</feature>
<feature type="transmembrane region" description="Helical" evidence="6">
    <location>
        <begin position="376"/>
        <end position="395"/>
    </location>
</feature>
<evidence type="ECO:0000256" key="4">
    <source>
        <dbReference type="ARBA" id="ARBA00022989"/>
    </source>
</evidence>
<evidence type="ECO:0000256" key="6">
    <source>
        <dbReference type="SAM" id="Phobius"/>
    </source>
</evidence>
<organism evidence="7">
    <name type="scientific">Aphanomyces invadans</name>
    <dbReference type="NCBI Taxonomy" id="157072"/>
    <lineage>
        <taxon>Eukaryota</taxon>
        <taxon>Sar</taxon>
        <taxon>Stramenopiles</taxon>
        <taxon>Oomycota</taxon>
        <taxon>Saprolegniomycetes</taxon>
        <taxon>Saprolegniales</taxon>
        <taxon>Verrucalvaceae</taxon>
        <taxon>Aphanomyces</taxon>
    </lineage>
</organism>
<feature type="transmembrane region" description="Helical" evidence="6">
    <location>
        <begin position="521"/>
        <end position="539"/>
    </location>
</feature>
<feature type="transmembrane region" description="Helical" evidence="6">
    <location>
        <begin position="78"/>
        <end position="103"/>
    </location>
</feature>
<proteinExistence type="predicted"/>
<evidence type="ECO:0000256" key="2">
    <source>
        <dbReference type="ARBA" id="ARBA00022448"/>
    </source>
</evidence>
<feature type="transmembrane region" description="Helical" evidence="6">
    <location>
        <begin position="251"/>
        <end position="273"/>
    </location>
</feature>
<protein>
    <recommendedName>
        <fullName evidence="8">Major facilitator superfamily associated domain-containing protein</fullName>
    </recommendedName>
</protein>
<dbReference type="PANTHER" id="PTHR19432">
    <property type="entry name" value="SUGAR TRANSPORTER"/>
    <property type="match status" value="1"/>
</dbReference>
<reference evidence="7" key="1">
    <citation type="submission" date="2013-12" db="EMBL/GenBank/DDBJ databases">
        <title>The Genome Sequence of Aphanomyces invadans NJM9701.</title>
        <authorList>
            <consortium name="The Broad Institute Genomics Platform"/>
            <person name="Russ C."/>
            <person name="Tyler B."/>
            <person name="van West P."/>
            <person name="Dieguez-Uribeondo J."/>
            <person name="Young S.K."/>
            <person name="Zeng Q."/>
            <person name="Gargeya S."/>
            <person name="Fitzgerald M."/>
            <person name="Abouelleil A."/>
            <person name="Alvarado L."/>
            <person name="Chapman S.B."/>
            <person name="Gainer-Dewar J."/>
            <person name="Goldberg J."/>
            <person name="Griggs A."/>
            <person name="Gujja S."/>
            <person name="Hansen M."/>
            <person name="Howarth C."/>
            <person name="Imamovic A."/>
            <person name="Ireland A."/>
            <person name="Larimer J."/>
            <person name="McCowan C."/>
            <person name="Murphy C."/>
            <person name="Pearson M."/>
            <person name="Poon T.W."/>
            <person name="Priest M."/>
            <person name="Roberts A."/>
            <person name="Saif S."/>
            <person name="Shea T."/>
            <person name="Sykes S."/>
            <person name="Wortman J."/>
            <person name="Nusbaum C."/>
            <person name="Birren B."/>
        </authorList>
    </citation>
    <scope>NUCLEOTIDE SEQUENCE [LARGE SCALE GENOMIC DNA]</scope>
    <source>
        <strain evidence="7">NJM9701</strain>
    </source>
</reference>
<feature type="transmembrane region" description="Helical" evidence="6">
    <location>
        <begin position="431"/>
        <end position="453"/>
    </location>
</feature>
<name>A0A024UNT6_9STRA</name>
<dbReference type="RefSeq" id="XP_008864041.1">
    <property type="nucleotide sequence ID" value="XM_008865819.1"/>
</dbReference>
<dbReference type="VEuPathDB" id="FungiDB:H310_02337"/>
<dbReference type="GO" id="GO:0008506">
    <property type="term" value="F:sucrose:proton symporter activity"/>
    <property type="evidence" value="ECO:0007669"/>
    <property type="project" value="TreeGrafter"/>
</dbReference>
<dbReference type="GeneID" id="20079387"/>
<accession>A0A024UNT6</accession>
<evidence type="ECO:0000256" key="5">
    <source>
        <dbReference type="ARBA" id="ARBA00023136"/>
    </source>
</evidence>
<dbReference type="SUPFAM" id="SSF103473">
    <property type="entry name" value="MFS general substrate transporter"/>
    <property type="match status" value="1"/>
</dbReference>
<evidence type="ECO:0000313" key="7">
    <source>
        <dbReference type="EMBL" id="ETW07939.1"/>
    </source>
</evidence>
<feature type="transmembrane region" description="Helical" evidence="6">
    <location>
        <begin position="221"/>
        <end position="239"/>
    </location>
</feature>
<sequence length="543" mass="60283">MQVEVPDDAVPQVEQSPMAASAYSQLDEESLANDREEQLHESIQYPWYWRCFHFTDSTAIVLDTDGPKPRRPRSQMNVLDHPVVVSLILQFPWIGLSLLYFSVFELMTSYLTSIGVHYFVPRYMPAFLTFALAPLVGAASDRCSSKTGRRNRFLLLATLKLVVSVMLLGGSLSIFGSHLFLLTVNIAVIVWGTVSMEVAVRARIFDEIPKEYQVHAHACGSIWHSVGVALGMVLVGGGAKVVYGDQITEEVMLLTCGVAVAAILVTVGVSLYLKPEKMLYQERKHSVSLERFVTEIWDVIVGAPMEIKLMCLLQLIVWMAWFSLDNQKYKWWAERVFRGCPQLQGNATTPDGAVIAGCDATGVKLYMEGLDMARHAVQGLSAVAFVSTLTYFWWIPKNPTGAHLKQVNLMFMTTGVFMLLLAVIVGSWSHLISFVAFVSLGGFFTTVYILPFAMTGVIAKDFMDATDRFNNNGLYVGLLMQFSCCAKFAVENYNTTAISSLGTTSFEPSRVFSCLAGSDDVLALPLLLFVASTVFTFFYKYDV</sequence>
<dbReference type="EMBL" id="KI913954">
    <property type="protein sequence ID" value="ETW07939.1"/>
    <property type="molecule type" value="Genomic_DNA"/>
</dbReference>
<evidence type="ECO:0000256" key="1">
    <source>
        <dbReference type="ARBA" id="ARBA00004141"/>
    </source>
</evidence>
<gene>
    <name evidence="7" type="ORF">H310_02337</name>
</gene>
<keyword evidence="3 6" id="KW-0812">Transmembrane</keyword>
<keyword evidence="4 6" id="KW-1133">Transmembrane helix</keyword>
<keyword evidence="5 6" id="KW-0472">Membrane</keyword>
<dbReference type="OrthoDB" id="28755at2759"/>
<dbReference type="Gene3D" id="1.20.1250.20">
    <property type="entry name" value="MFS general substrate transporter like domains"/>
    <property type="match status" value="1"/>
</dbReference>
<keyword evidence="2" id="KW-0813">Transport</keyword>
<dbReference type="InterPro" id="IPR036259">
    <property type="entry name" value="MFS_trans_sf"/>
</dbReference>
<dbReference type="GO" id="GO:0016020">
    <property type="term" value="C:membrane"/>
    <property type="evidence" value="ECO:0007669"/>
    <property type="project" value="UniProtKB-SubCell"/>
</dbReference>
<feature type="transmembrane region" description="Helical" evidence="6">
    <location>
        <begin position="407"/>
        <end position="425"/>
    </location>
</feature>
<comment type="subcellular location">
    <subcellularLocation>
        <location evidence="1">Membrane</location>
        <topology evidence="1">Multi-pass membrane protein</topology>
    </subcellularLocation>
</comment>
<dbReference type="PANTHER" id="PTHR19432:SF35">
    <property type="entry name" value="SOLUTE CARRIER FAMILY 45 MEMBER 3 ISOFORM X1"/>
    <property type="match status" value="1"/>
</dbReference>